<name>W7X9C4_TETTS</name>
<keyword evidence="1" id="KW-0472">Membrane</keyword>
<dbReference type="InterPro" id="IPR006212">
    <property type="entry name" value="Furin_repeat"/>
</dbReference>
<dbReference type="SMART" id="SM01411">
    <property type="entry name" value="Ephrin_rec_like"/>
    <property type="match status" value="12"/>
</dbReference>
<evidence type="ECO:0000313" key="3">
    <source>
        <dbReference type="EMBL" id="EWS76000.1"/>
    </source>
</evidence>
<dbReference type="RefSeq" id="XP_012651518.1">
    <property type="nucleotide sequence ID" value="XM_012796064.1"/>
</dbReference>
<sequence>MPIIQLKIKELQKIQRVLAQVYYNFHDQGSNLKELSPLLISENISNQTYSIKVESNDLISYVGAKYQAKFELIISSPRNISFIIQDQSQRILLLTLSQSIQSFTIEQILDQPYLIYTIFSYINEENVLNQIKINGLKLFININNSQLKQNISYQNFNSSFLRILQTCDSSQFFHPIYQRCESCHPNCKGCTEYQKCKDCQKQPGKLQRYDQLADGFCSICPSGQTWRPNNICNGCSDTCYCDSSNKQCILCKDSKNYLNIQRNTCEPCQLDQGYYIDGQFCKRCNLICKTCQGPSDSDCLQCIDGAKKYEDGSCKYNNQNSNDCIFPYKQDKSSNCVCNQDGYYLKDKNCVECQADLKCQKCSPETQCTQCYANKPEKYLQDGKKCTNCIQNGYFINQSQNICDNCISNCDTCNNKSECQKCSSGFYILEDNKSCSQCLQDGYFIDKSNQFCNKCPQEKKCQKCNNDLKCTECQSGFYLFNSDNCISCGEGYFQNGKNCFKCTENCQICADQNKCKKCSQNFYLFNGGASCIPCNSQGQFQQSDTCQLCDASCSKCQGMTQNDCLECKDSTQFSYKGKCEACSRDGVFKSGRQCFDCAQNCKSCTGVEIEKCTQCIDTFSFQYDKKCLICPTQQKYFIDGNNYCLKCHDTCQTCSDEKEISCSTCIDNLIIDKYDRKCKICNTSNGFFVNSLNECEKCHSTCKQCDGLSDTNCKECIQGLSFLNGKCQNCNTENSYYTDNNNNCLECDKSCQTCSSKDVCIKCKAGLSFPSDQTSKLCINCDLDNMYVKDPNGLNICQNCHMNCKGCKGPNIQDCIQCKEQFFINPKDNSCETCNLEADKKYIDDNNYCQNCDVQCKTCTGPGNGQCKLCAEGLYFNDQMVCIKCPSEKFYITDYKYCKKCHDSCLTCNGSSDNNCLSCANDLALHENSTCKQCQTENGFFIAYENDIKVCKRCDSSCKTCHGQNNTDCDSCLNLNFLIDSDTKICQACQTENKYFQDGVYCKKCDDSCKKCKNQDAKSCTECAENPIKLYFRDGLCQKCEESEGFYIKDDKISCEKCESSCKTCYGGQSNQCKTCQENKYLFSDNTCKECDINNKFFKSGIFCLPCNQECQTCFGQGQDQCLSCPVNKFLLTENGKQTCVDCLSTQSFYQNGNNCMRCDSSCLECKDSNKTSCTKCWDTDYEFEDGSCQLECPQDGYFKEGKKCKKCHSSCKQCKQQGQNDCLLCNGEQKLYPEGNCNDCQINNKYFIQDKLCLPCHNSCKTCKDSSEIGCLDCDANLYKQVDLTCKKCDLNSGMFVDKADNICKKCDLTCQTCSTSSENDCLTCSGNRKFYHNKDSTQKKCILCQVNNKQFEKEDMCLDCDATCLTCSGASETECITCDGQYLMHQDKKCKICDTSNGFYIQDKNCIACSDGGCQTCDKDGCKKCIGNLKLKEGVCTECKLSDGYFIQDSNCIKCHSSCRECSGPSQFDCITCKDNQYLKKIDEKDSISQKQCQECPNEGYFVKDMECVKCHDTCLKCHSQDSTGCDVCIGNLKFRTDKICQECPSENFYIDKDRCLECFADCKTCKGPQSNQCLSCKDGLNIYYKDNICRDCNKDNFWISKEDNICYDCHYSCQTCNGNNKENCTKCQTPFMWLGNLCDSCPKSNYYADLTNNKCIACHQSCELCSSDQETDCLKCKNDAKFHTEKINQGGIIQEVKYCKNCQINNGYFVKGDQCLKCHSSCLTCDDEQENKCKSCQDGLFLFEDGTCKKCPNEEYYSEKINQINMCKQCSPNCLTCSQFGDDKCLICKKDLYKNDSDKCEKCETDKKVFIKGDRCLQCDSTCKTCKDESPKGCDKCEDNLSKLPDKTCQKCPQKGYFLEGEFCKVCHNTCEECEGENQKQCKICATGLTFWKDQNGDQICVKCQEKIAHYVDGSYCKPCHSSCLECSGGDQSQCKKCVEGKYFKDKNNQSEGQCLECTGSYFAQGDLCLACHQNCQTCKGSQETDCIQCAGLLKFNKDKSKCINCRTDNGQFLNNDICYDCDKSCKICNGESNTNCLQCIDDLYFFQEDDNTKNKCMQCPSELYYIDLNKKDCLKCDGSCQTCKPGLPKQCLKCKQGGTFMDDGTCQICPEFGFFVNVGKCLKCDPSCKKCQGDSALNCTECHENNYFDLNDSNKCKECDTQNGHFIQNNKDCQKCNYSCQTCKDDTEFGCLTCKNNLYFKDYVDPSDTSIVKQKCEICDQDNGWVINGADVGKQKCQKCHESCKKCSGIDAKQCTECKNGLYFRDGICQQCDVSDGFFIKDKFCLKCSENCKTCSSTEKNECLTCRTNKFFIENTQECQPCNQDQGFYLDTNSRCFKCHSSCKTCNGGEDINCTKCADQLSFLDGLCKICDIQNKYYIEQLTNKCLKCHDTCQTCKGSGVNQCLSCRDKLTFDEDNNCITCPSEGYYVDNLKCIKCHDSCKQCSSQLATGCTECQTYLFYYPTSKLCKSCDIQDGYFMKKEPTGNFSQLCLSCHQDCKTCIDEQQNNCLICREVYSFKNDKNICKNCHKDCQKCNGEQQTDCIECKQPGYHIRLDKTCGLCLSNQYLEENHCQNCSDNCLKCVDNKTCQECGNNAHIKQNGKCGECEKNEYADKATNKCMPCHETCLSCKGSQNNECLQCQDGALRIRTDTKQCGKCDPNQYYDNIQCYDCHRDCKTCSGPGNDFDQCTSCVDATKYECNQNDLNYFAKNYQQKKQCEKKCLKCHQNCSQCFGEQSNQCMKCNKMILQNDFSCQRKCPERMFFDESDPKEVKCTNCEKNCKVCENQNKCIACDEEYTLFEGQCYKCLSHQYLDKKLKKCIECDSDCKTCFNQGRQACIECSDPAKFFDQDNFCVSQCVSGYIKNDKTNRCQKCKYIINQISKSKTCVVDCNKNQFLDPQTYICNDCQNNCSECQSLTKCTSCIKDYHFVSEKQEACRKCEQDEYISSKNVCKKCEFLNCLTCNENHCTKCSYKYFLNENNTCKYDDRYNFYECTDLNKLDDSCEKEMQLIDKIDFGMKQSIIATYSIQAISFFILRSTSVMSYSIQIQQQIGNSYLLKDSLKSLSLGPTFYQQNFQQNLINMIPNPFRYISAYDLYFYPKQSINSLQSFKLDQNLESKYLQSNTSLKEQAYQQTNQGIYNSSQNITSNSVKLLKNEIQNQQINSNPLRNLLQEKRELEENSLIQNNLRDIRSQELSSIFVETIIMYSFIFLLIVLFYVIVYFFRNKYELMSQIYSNRFKFIIQMQQIFSNFIFTSVLYSYSFINFSSMSLINWLGIAFQAVYIIFYCTFGFILFRKVRNFSKKVYDEDQLKYQLFFIEGIATDLPFNKYFWFIFEFRKVIILLLQFCVPLTEISTLLILIINFSFLIFYWLTKPFEVKSQLQYYFVLEILNCTNSLLLCSLFFTNSKIISWGILVNLMLINLIVLIYTIYSLCRVIYIKYFKVRFIVSRTQETDVSIKWKQIRNNFKLKRYIVSKKNAPIPLSVKEILNQSADISQFSSISSKNFEEKSDCINELSIKWQINPLKVREIALPKIQK</sequence>
<feature type="transmembrane region" description="Helical" evidence="1">
    <location>
        <begin position="3208"/>
        <end position="3228"/>
    </location>
</feature>
<organism evidence="3 4">
    <name type="scientific">Tetrahymena thermophila (strain SB210)</name>
    <dbReference type="NCBI Taxonomy" id="312017"/>
    <lineage>
        <taxon>Eukaryota</taxon>
        <taxon>Sar</taxon>
        <taxon>Alveolata</taxon>
        <taxon>Ciliophora</taxon>
        <taxon>Intramacronucleata</taxon>
        <taxon>Oligohymenophorea</taxon>
        <taxon>Hymenostomatida</taxon>
        <taxon>Tetrahymenina</taxon>
        <taxon>Tetrahymenidae</taxon>
        <taxon>Tetrahymena</taxon>
    </lineage>
</organism>
<dbReference type="PANTHER" id="PTHR15332">
    <property type="entry name" value="PROPROTEIN CONVERTASE SUBTILISIN_KEXIN TYPE 5-LIKE"/>
    <property type="match status" value="1"/>
</dbReference>
<dbReference type="CDD" id="cd00064">
    <property type="entry name" value="FU"/>
    <property type="match status" value="2"/>
</dbReference>
<feature type="transmembrane region" description="Helical" evidence="1">
    <location>
        <begin position="3252"/>
        <end position="3270"/>
    </location>
</feature>
<dbReference type="SMART" id="SM00261">
    <property type="entry name" value="FU"/>
    <property type="match status" value="55"/>
</dbReference>
<feature type="domain" description="EGF-like" evidence="2">
    <location>
        <begin position="1456"/>
        <end position="1496"/>
    </location>
</feature>
<feature type="domain" description="EGF-like" evidence="2">
    <location>
        <begin position="2780"/>
        <end position="2809"/>
    </location>
</feature>
<evidence type="ECO:0000313" key="4">
    <source>
        <dbReference type="Proteomes" id="UP000009168"/>
    </source>
</evidence>
<feature type="domain" description="EGF-like" evidence="2">
    <location>
        <begin position="1519"/>
        <end position="1559"/>
    </location>
</feature>
<dbReference type="KEGG" id="tet:TTHERM_000155261"/>
<feature type="transmembrane region" description="Helical" evidence="1">
    <location>
        <begin position="3414"/>
        <end position="3435"/>
    </location>
</feature>
<feature type="domain" description="EGF-like" evidence="2">
    <location>
        <begin position="1720"/>
        <end position="1752"/>
    </location>
</feature>
<feature type="transmembrane region" description="Helical" evidence="1">
    <location>
        <begin position="3388"/>
        <end position="3408"/>
    </location>
</feature>
<dbReference type="OrthoDB" id="10035969at2759"/>
<accession>W7X9C4</accession>
<feature type="domain" description="EGF-like" evidence="2">
    <location>
        <begin position="2392"/>
        <end position="2424"/>
    </location>
</feature>
<protein>
    <submittedName>
        <fullName evidence="3">Zinc finger lsd1 subclass family protein</fullName>
    </submittedName>
</protein>
<evidence type="ECO:0000256" key="1">
    <source>
        <dbReference type="SAM" id="Phobius"/>
    </source>
</evidence>
<dbReference type="EMBL" id="GG662820">
    <property type="protein sequence ID" value="EWS76000.1"/>
    <property type="molecule type" value="Genomic_DNA"/>
</dbReference>
<feature type="domain" description="EGF-like" evidence="2">
    <location>
        <begin position="2497"/>
        <end position="2530"/>
    </location>
</feature>
<feature type="domain" description="EGF-like" evidence="2">
    <location>
        <begin position="1418"/>
        <end position="1455"/>
    </location>
</feature>
<dbReference type="Proteomes" id="UP000009168">
    <property type="component" value="Unassembled WGS sequence"/>
</dbReference>
<feature type="domain" description="EGF-like" evidence="2">
    <location>
        <begin position="1057"/>
        <end position="1089"/>
    </location>
</feature>
<feature type="domain" description="EGF-like" evidence="2">
    <location>
        <begin position="1828"/>
        <end position="1868"/>
    </location>
</feature>
<feature type="domain" description="EGF-like" evidence="2">
    <location>
        <begin position="746"/>
        <end position="779"/>
    </location>
</feature>
<dbReference type="GeneID" id="24437587"/>
<keyword evidence="1" id="KW-1133">Transmembrane helix</keyword>
<feature type="domain" description="EGF-like" evidence="2">
    <location>
        <begin position="405"/>
        <end position="436"/>
    </location>
</feature>
<dbReference type="PANTHER" id="PTHR15332:SF175">
    <property type="entry name" value="PROPROTEIN CONVERTASE SUBTILISIN_KEXIN TYPE 5-LIKE"/>
    <property type="match status" value="1"/>
</dbReference>
<feature type="domain" description="EGF-like" evidence="2">
    <location>
        <begin position="501"/>
        <end position="532"/>
    </location>
</feature>
<dbReference type="SUPFAM" id="SSF57184">
    <property type="entry name" value="Growth factor receptor domain"/>
    <property type="match status" value="21"/>
</dbReference>
<feature type="transmembrane region" description="Helical" evidence="1">
    <location>
        <begin position="3345"/>
        <end position="3376"/>
    </location>
</feature>
<proteinExistence type="predicted"/>
<reference evidence="4" key="1">
    <citation type="journal article" date="2006" name="PLoS Biol.">
        <title>Macronuclear genome sequence of the ciliate Tetrahymena thermophila, a model eukaryote.</title>
        <authorList>
            <person name="Eisen J.A."/>
            <person name="Coyne R.S."/>
            <person name="Wu M."/>
            <person name="Wu D."/>
            <person name="Thiagarajan M."/>
            <person name="Wortman J.R."/>
            <person name="Badger J.H."/>
            <person name="Ren Q."/>
            <person name="Amedeo P."/>
            <person name="Jones K.M."/>
            <person name="Tallon L.J."/>
            <person name="Delcher A.L."/>
            <person name="Salzberg S.L."/>
            <person name="Silva J.C."/>
            <person name="Haas B.J."/>
            <person name="Majoros W.H."/>
            <person name="Farzad M."/>
            <person name="Carlton J.M."/>
            <person name="Smith R.K. Jr."/>
            <person name="Garg J."/>
            <person name="Pearlman R.E."/>
            <person name="Karrer K.M."/>
            <person name="Sun L."/>
            <person name="Manning G."/>
            <person name="Elde N.C."/>
            <person name="Turkewitz A.P."/>
            <person name="Asai D.J."/>
            <person name="Wilkes D.E."/>
            <person name="Wang Y."/>
            <person name="Cai H."/>
            <person name="Collins K."/>
            <person name="Stewart B.A."/>
            <person name="Lee S.R."/>
            <person name="Wilamowska K."/>
            <person name="Weinberg Z."/>
            <person name="Ruzzo W.L."/>
            <person name="Wloga D."/>
            <person name="Gaertig J."/>
            <person name="Frankel J."/>
            <person name="Tsao C.-C."/>
            <person name="Gorovsky M.A."/>
            <person name="Keeling P.J."/>
            <person name="Waller R.F."/>
            <person name="Patron N.J."/>
            <person name="Cherry J.M."/>
            <person name="Stover N.A."/>
            <person name="Krieger C.J."/>
            <person name="del Toro C."/>
            <person name="Ryder H.F."/>
            <person name="Williamson S.C."/>
            <person name="Barbeau R.A."/>
            <person name="Hamilton E.P."/>
            <person name="Orias E."/>
        </authorList>
    </citation>
    <scope>NUCLEOTIDE SEQUENCE [LARGE SCALE GENOMIC DNA]</scope>
    <source>
        <strain evidence="4">SB210</strain>
    </source>
</reference>
<feature type="transmembrane region" description="Helical" evidence="1">
    <location>
        <begin position="3276"/>
        <end position="3299"/>
    </location>
</feature>
<feature type="domain" description="EGF-like" evidence="2">
    <location>
        <begin position="451"/>
        <end position="486"/>
    </location>
</feature>
<feature type="domain" description="EGF-like" evidence="2">
    <location>
        <begin position="1106"/>
        <end position="1141"/>
    </location>
</feature>
<feature type="domain" description="EGF-like" evidence="2">
    <location>
        <begin position="1869"/>
        <end position="1905"/>
    </location>
</feature>
<feature type="domain" description="EGF-like" evidence="2">
    <location>
        <begin position="1922"/>
        <end position="1959"/>
    </location>
</feature>
<keyword evidence="1" id="KW-0812">Transmembrane</keyword>
<dbReference type="SMART" id="SM00181">
    <property type="entry name" value="EGF"/>
    <property type="match status" value="22"/>
</dbReference>
<dbReference type="InterPro" id="IPR009030">
    <property type="entry name" value="Growth_fac_rcpt_cys_sf"/>
</dbReference>
<evidence type="ECO:0000259" key="2">
    <source>
        <dbReference type="SMART" id="SM00181"/>
    </source>
</evidence>
<feature type="domain" description="EGF-like" evidence="2">
    <location>
        <begin position="2531"/>
        <end position="2564"/>
    </location>
</feature>
<feature type="domain" description="EGF-like" evidence="2">
    <location>
        <begin position="1560"/>
        <end position="1593"/>
    </location>
</feature>
<dbReference type="Gene3D" id="2.10.220.10">
    <property type="entry name" value="Hormone Receptor, Insulin-like Growth Factor Receptor 1, Chain A, domain 2"/>
    <property type="match status" value="25"/>
</dbReference>
<dbReference type="InterPro" id="IPR000742">
    <property type="entry name" value="EGF"/>
</dbReference>
<dbReference type="InParanoid" id="W7X9C4"/>
<feature type="domain" description="EGF-like" evidence="2">
    <location>
        <begin position="900"/>
        <end position="932"/>
    </location>
</feature>
<feature type="domain" description="EGF-like" evidence="2">
    <location>
        <begin position="653"/>
        <end position="696"/>
    </location>
</feature>
<feature type="domain" description="EGF-like" evidence="2">
    <location>
        <begin position="2826"/>
        <end position="2876"/>
    </location>
</feature>
<keyword evidence="4" id="KW-1185">Reference proteome</keyword>
<feature type="domain" description="EGF-like" evidence="2">
    <location>
        <begin position="851"/>
        <end position="883"/>
    </location>
</feature>
<gene>
    <name evidence="3" type="ORF">TTHERM_000155261</name>
</gene>